<protein>
    <submittedName>
        <fullName evidence="9">Binding-protein-dependent transport systems inner membrane component</fullName>
    </submittedName>
</protein>
<keyword evidence="3" id="KW-1003">Cell membrane</keyword>
<comment type="subcellular location">
    <subcellularLocation>
        <location evidence="1 7">Cell membrane</location>
        <topology evidence="1 7">Multi-pass membrane protein</topology>
    </subcellularLocation>
</comment>
<feature type="transmembrane region" description="Helical" evidence="7">
    <location>
        <begin position="6"/>
        <end position="24"/>
    </location>
</feature>
<keyword evidence="5 7" id="KW-1133">Transmembrane helix</keyword>
<dbReference type="CDD" id="cd06261">
    <property type="entry name" value="TM_PBP2"/>
    <property type="match status" value="1"/>
</dbReference>
<feature type="transmembrane region" description="Helical" evidence="7">
    <location>
        <begin position="61"/>
        <end position="85"/>
    </location>
</feature>
<gene>
    <name evidence="9" type="ordered locus">Meso_3540</name>
</gene>
<comment type="similarity">
    <text evidence="7">Belongs to the binding-protein-dependent transport system permease family.</text>
</comment>
<evidence type="ECO:0000259" key="8">
    <source>
        <dbReference type="PROSITE" id="PS50928"/>
    </source>
</evidence>
<proteinExistence type="inferred from homology"/>
<dbReference type="OrthoDB" id="7957355at2"/>
<dbReference type="GO" id="GO:0055085">
    <property type="term" value="P:transmembrane transport"/>
    <property type="evidence" value="ECO:0007669"/>
    <property type="project" value="InterPro"/>
</dbReference>
<name>Q11CG4_CHESB</name>
<dbReference type="STRING" id="266779.Meso_3540"/>
<organism evidence="9">
    <name type="scientific">Chelativorans sp. (strain BNC1)</name>
    <dbReference type="NCBI Taxonomy" id="266779"/>
    <lineage>
        <taxon>Bacteria</taxon>
        <taxon>Pseudomonadati</taxon>
        <taxon>Pseudomonadota</taxon>
        <taxon>Alphaproteobacteria</taxon>
        <taxon>Hyphomicrobiales</taxon>
        <taxon>Phyllobacteriaceae</taxon>
        <taxon>Chelativorans</taxon>
    </lineage>
</organism>
<dbReference type="PANTHER" id="PTHR30151">
    <property type="entry name" value="ALKANE SULFONATE ABC TRANSPORTER-RELATED, MEMBRANE SUBUNIT"/>
    <property type="match status" value="1"/>
</dbReference>
<sequence length="258" mass="27833">MKLSPLLRGIGGLLVFVLAWEFLIQSGMIRFQYLPPPSAIAIAFNELIATPTMYAEMMHTIGAALGSWVIAAMIGIVLGAALGLSKSLRTYTMTSIEVLRPLPPVALIPVALLMFGFSLKTELFVIAIPAIWPILVGTMGGVLSTSTRLREVARSLKLHRSEILFKILIPAAAPSVLVGCRLSMSLSLVLAIVVEMIGNPEGLGYAVVREAQALNPNLMFAYIILIGLLGVLFNHFLVVASKILLPGEFRRPNSLMGR</sequence>
<accession>Q11CG4</accession>
<evidence type="ECO:0000256" key="3">
    <source>
        <dbReference type="ARBA" id="ARBA00022475"/>
    </source>
</evidence>
<evidence type="ECO:0000256" key="5">
    <source>
        <dbReference type="ARBA" id="ARBA00022989"/>
    </source>
</evidence>
<evidence type="ECO:0000256" key="7">
    <source>
        <dbReference type="RuleBase" id="RU363032"/>
    </source>
</evidence>
<feature type="transmembrane region" description="Helical" evidence="7">
    <location>
        <begin position="219"/>
        <end position="245"/>
    </location>
</feature>
<dbReference type="AlphaFoldDB" id="Q11CG4"/>
<dbReference type="InterPro" id="IPR035906">
    <property type="entry name" value="MetI-like_sf"/>
</dbReference>
<dbReference type="PROSITE" id="PS50928">
    <property type="entry name" value="ABC_TM1"/>
    <property type="match status" value="1"/>
</dbReference>
<feature type="transmembrane region" description="Helical" evidence="7">
    <location>
        <begin position="123"/>
        <end position="143"/>
    </location>
</feature>
<dbReference type="Gene3D" id="1.10.3720.10">
    <property type="entry name" value="MetI-like"/>
    <property type="match status" value="1"/>
</dbReference>
<dbReference type="SUPFAM" id="SSF161098">
    <property type="entry name" value="MetI-like"/>
    <property type="match status" value="1"/>
</dbReference>
<keyword evidence="6 7" id="KW-0472">Membrane</keyword>
<dbReference type="Pfam" id="PF00528">
    <property type="entry name" value="BPD_transp_1"/>
    <property type="match status" value="1"/>
</dbReference>
<evidence type="ECO:0000256" key="6">
    <source>
        <dbReference type="ARBA" id="ARBA00023136"/>
    </source>
</evidence>
<dbReference type="eggNOG" id="COG0600">
    <property type="taxonomic scope" value="Bacteria"/>
</dbReference>
<feature type="transmembrane region" description="Helical" evidence="7">
    <location>
        <begin position="97"/>
        <end position="117"/>
    </location>
</feature>
<reference evidence="9" key="1">
    <citation type="submission" date="2006-06" db="EMBL/GenBank/DDBJ databases">
        <title>Complete sequence of chromosome of Chelativorans sp. BNC1.</title>
        <authorList>
            <consortium name="US DOE Joint Genome Institute"/>
            <person name="Copeland A."/>
            <person name="Lucas S."/>
            <person name="Lapidus A."/>
            <person name="Barry K."/>
            <person name="Detter J.C."/>
            <person name="Glavina del Rio T."/>
            <person name="Hammon N."/>
            <person name="Israni S."/>
            <person name="Dalin E."/>
            <person name="Tice H."/>
            <person name="Pitluck S."/>
            <person name="Chertkov O."/>
            <person name="Brettin T."/>
            <person name="Bruce D."/>
            <person name="Han C."/>
            <person name="Tapia R."/>
            <person name="Gilna P."/>
            <person name="Schmutz J."/>
            <person name="Larimer F."/>
            <person name="Land M."/>
            <person name="Hauser L."/>
            <person name="Kyrpides N."/>
            <person name="Mikhailova N."/>
            <person name="Richardson P."/>
        </authorList>
    </citation>
    <scope>NUCLEOTIDE SEQUENCE</scope>
    <source>
        <strain evidence="9">BNC1</strain>
    </source>
</reference>
<dbReference type="InterPro" id="IPR000515">
    <property type="entry name" value="MetI-like"/>
</dbReference>
<evidence type="ECO:0000256" key="4">
    <source>
        <dbReference type="ARBA" id="ARBA00022692"/>
    </source>
</evidence>
<evidence type="ECO:0000313" key="9">
    <source>
        <dbReference type="EMBL" id="ABG64911.1"/>
    </source>
</evidence>
<keyword evidence="2 7" id="KW-0813">Transport</keyword>
<dbReference type="GO" id="GO:0005886">
    <property type="term" value="C:plasma membrane"/>
    <property type="evidence" value="ECO:0007669"/>
    <property type="project" value="UniProtKB-SubCell"/>
</dbReference>
<dbReference type="EMBL" id="CP000390">
    <property type="protein sequence ID" value="ABG64911.1"/>
    <property type="molecule type" value="Genomic_DNA"/>
</dbReference>
<dbReference type="HOGENOM" id="CLU_046113_1_3_5"/>
<dbReference type="KEGG" id="mes:Meso_3540"/>
<evidence type="ECO:0000256" key="1">
    <source>
        <dbReference type="ARBA" id="ARBA00004651"/>
    </source>
</evidence>
<feature type="domain" description="ABC transmembrane type-1" evidence="8">
    <location>
        <begin position="57"/>
        <end position="237"/>
    </location>
</feature>
<dbReference type="PANTHER" id="PTHR30151:SF0">
    <property type="entry name" value="ABC TRANSPORTER PERMEASE PROTEIN MJ0413-RELATED"/>
    <property type="match status" value="1"/>
</dbReference>
<evidence type="ECO:0000256" key="2">
    <source>
        <dbReference type="ARBA" id="ARBA00022448"/>
    </source>
</evidence>
<keyword evidence="4 7" id="KW-0812">Transmembrane</keyword>